<comment type="caution">
    <text evidence="1">The sequence shown here is derived from an EMBL/GenBank/DDBJ whole genome shotgun (WGS) entry which is preliminary data.</text>
</comment>
<accession>A0A9W9BVF4</accession>
<dbReference type="Proteomes" id="UP001140562">
    <property type="component" value="Unassembled WGS sequence"/>
</dbReference>
<gene>
    <name evidence="1" type="ORF">N0V87_010439</name>
</gene>
<keyword evidence="2" id="KW-1185">Reference proteome</keyword>
<name>A0A9W9BVF4_9PLEO</name>
<reference evidence="1" key="1">
    <citation type="submission" date="2022-10" db="EMBL/GenBank/DDBJ databases">
        <title>Tapping the CABI collections for fungal endophytes: first genome assemblies for Collariella, Neodidymelliopsis, Ascochyta clinopodiicola, Didymella pomorum, Didymosphaeria variabile, Neocosmospora piperis and Neocucurbitaria cava.</title>
        <authorList>
            <person name="Hill R."/>
        </authorList>
    </citation>
    <scope>NUCLEOTIDE SEQUENCE</scope>
    <source>
        <strain evidence="1">IMI 360193</strain>
    </source>
</reference>
<evidence type="ECO:0000313" key="2">
    <source>
        <dbReference type="Proteomes" id="UP001140562"/>
    </source>
</evidence>
<organism evidence="1 2">
    <name type="scientific">Didymella glomerata</name>
    <dbReference type="NCBI Taxonomy" id="749621"/>
    <lineage>
        <taxon>Eukaryota</taxon>
        <taxon>Fungi</taxon>
        <taxon>Dikarya</taxon>
        <taxon>Ascomycota</taxon>
        <taxon>Pezizomycotina</taxon>
        <taxon>Dothideomycetes</taxon>
        <taxon>Pleosporomycetidae</taxon>
        <taxon>Pleosporales</taxon>
        <taxon>Pleosporineae</taxon>
        <taxon>Didymellaceae</taxon>
        <taxon>Didymella</taxon>
    </lineage>
</organism>
<evidence type="ECO:0000313" key="1">
    <source>
        <dbReference type="EMBL" id="KAJ4329944.1"/>
    </source>
</evidence>
<protein>
    <submittedName>
        <fullName evidence="1">Uncharacterized protein</fullName>
    </submittedName>
</protein>
<dbReference type="EMBL" id="JAPEUV010000245">
    <property type="protein sequence ID" value="KAJ4329944.1"/>
    <property type="molecule type" value="Genomic_DNA"/>
</dbReference>
<feature type="non-terminal residue" evidence="1">
    <location>
        <position position="68"/>
    </location>
</feature>
<proteinExistence type="predicted"/>
<dbReference type="OrthoDB" id="5403729at2759"/>
<sequence length="68" mass="7649">MNDYDEAVLFTYSLLETRLARLEYLLSGATSQSNESKPQPIPERIHAIEQSLTRLAGQTALLDNVIEL</sequence>
<dbReference type="AlphaFoldDB" id="A0A9W9BVF4"/>